<evidence type="ECO:0000313" key="3">
    <source>
        <dbReference type="Proteomes" id="UP000325315"/>
    </source>
</evidence>
<protein>
    <submittedName>
        <fullName evidence="2">Bromodomain-containing protein</fullName>
    </submittedName>
</protein>
<dbReference type="PANTHER" id="PTHR33067:SF32">
    <property type="entry name" value="ASPARTIC PEPTIDASE DDI1-TYPE DOMAIN-CONTAINING PROTEIN"/>
    <property type="match status" value="1"/>
</dbReference>
<evidence type="ECO:0000313" key="2">
    <source>
        <dbReference type="EMBL" id="KAA3462033.1"/>
    </source>
</evidence>
<proteinExistence type="predicted"/>
<accession>A0A5B6UWY8</accession>
<reference evidence="3" key="1">
    <citation type="journal article" date="2019" name="Plant Biotechnol. J.">
        <title>Genome sequencing of the Australian wild diploid species Gossypium australe highlights disease resistance and delayed gland morphogenesis.</title>
        <authorList>
            <person name="Cai Y."/>
            <person name="Cai X."/>
            <person name="Wang Q."/>
            <person name="Wang P."/>
            <person name="Zhang Y."/>
            <person name="Cai C."/>
            <person name="Xu Y."/>
            <person name="Wang K."/>
            <person name="Zhou Z."/>
            <person name="Wang C."/>
            <person name="Geng S."/>
            <person name="Li B."/>
            <person name="Dong Q."/>
            <person name="Hou Y."/>
            <person name="Wang H."/>
            <person name="Ai P."/>
            <person name="Liu Z."/>
            <person name="Yi F."/>
            <person name="Sun M."/>
            <person name="An G."/>
            <person name="Cheng J."/>
            <person name="Zhang Y."/>
            <person name="Shi Q."/>
            <person name="Xie Y."/>
            <person name="Shi X."/>
            <person name="Chang Y."/>
            <person name="Huang F."/>
            <person name="Chen Y."/>
            <person name="Hong S."/>
            <person name="Mi L."/>
            <person name="Sun Q."/>
            <person name="Zhang L."/>
            <person name="Zhou B."/>
            <person name="Peng R."/>
            <person name="Zhang X."/>
            <person name="Liu F."/>
        </authorList>
    </citation>
    <scope>NUCLEOTIDE SEQUENCE [LARGE SCALE GENOMIC DNA]</scope>
    <source>
        <strain evidence="3">cv. PA1801</strain>
    </source>
</reference>
<dbReference type="EMBL" id="SMMG02000009">
    <property type="protein sequence ID" value="KAA3462033.1"/>
    <property type="molecule type" value="Genomic_DNA"/>
</dbReference>
<comment type="caution">
    <text evidence="2">The sequence shown here is derived from an EMBL/GenBank/DDBJ whole genome shotgun (WGS) entry which is preliminary data.</text>
</comment>
<dbReference type="AlphaFoldDB" id="A0A5B6UWY8"/>
<sequence length="366" mass="41735">MAKNDATLRNLENQMRRKSSKENCKVVTLRSGRTLEPNEVEVEDKPTKKEDNQPTIEIPAPEKPDSTNSKKVKSKLGNSDKLTPSLDVDILPRKSCPVQAKVSQPLYPQRLQQHKQQHDTQFKRMLDVLKQLRINIPLVEALEQMLNYAKAIKEFQSKKKKFWEFETVALTIECSLFFLKGSFTIHCNIGESYYGKSLCNLGSSMNLMPTYVFRRLGIGNARLTIVTVQLVDKSLAHPKGKIEEVLVHVDKFIFPADFIILDLEANKEVSIILERPFLATGRTIIDVQKGELTMRVQDERVTFNVLKALRSPNEVKYCFTISKTDLLVHTKLEFNYSNDLLEGISSDSPHQDEDNTCLALLEAILE</sequence>
<dbReference type="CDD" id="cd00303">
    <property type="entry name" value="retropepsin_like"/>
    <property type="match status" value="1"/>
</dbReference>
<feature type="compositionally biased region" description="Basic and acidic residues" evidence="1">
    <location>
        <begin position="43"/>
        <end position="52"/>
    </location>
</feature>
<dbReference type="OrthoDB" id="1937287at2759"/>
<dbReference type="InterPro" id="IPR021109">
    <property type="entry name" value="Peptidase_aspartic_dom_sf"/>
</dbReference>
<organism evidence="2 3">
    <name type="scientific">Gossypium australe</name>
    <dbReference type="NCBI Taxonomy" id="47621"/>
    <lineage>
        <taxon>Eukaryota</taxon>
        <taxon>Viridiplantae</taxon>
        <taxon>Streptophyta</taxon>
        <taxon>Embryophyta</taxon>
        <taxon>Tracheophyta</taxon>
        <taxon>Spermatophyta</taxon>
        <taxon>Magnoliopsida</taxon>
        <taxon>eudicotyledons</taxon>
        <taxon>Gunneridae</taxon>
        <taxon>Pentapetalae</taxon>
        <taxon>rosids</taxon>
        <taxon>malvids</taxon>
        <taxon>Malvales</taxon>
        <taxon>Malvaceae</taxon>
        <taxon>Malvoideae</taxon>
        <taxon>Gossypium</taxon>
    </lineage>
</organism>
<dbReference type="Gene3D" id="2.40.70.10">
    <property type="entry name" value="Acid Proteases"/>
    <property type="match status" value="1"/>
</dbReference>
<keyword evidence="3" id="KW-1185">Reference proteome</keyword>
<gene>
    <name evidence="2" type="ORF">EPI10_028559</name>
</gene>
<feature type="region of interest" description="Disordered" evidence="1">
    <location>
        <begin position="1"/>
        <end position="86"/>
    </location>
</feature>
<evidence type="ECO:0000256" key="1">
    <source>
        <dbReference type="SAM" id="MobiDB-lite"/>
    </source>
</evidence>
<name>A0A5B6UWY8_9ROSI</name>
<dbReference type="PANTHER" id="PTHR33067">
    <property type="entry name" value="RNA-DIRECTED DNA POLYMERASE-RELATED"/>
    <property type="match status" value="1"/>
</dbReference>
<dbReference type="Proteomes" id="UP000325315">
    <property type="component" value="Unassembled WGS sequence"/>
</dbReference>